<dbReference type="InterPro" id="IPR029064">
    <property type="entry name" value="Ribosomal_eL30-like_sf"/>
</dbReference>
<proteinExistence type="predicted"/>
<feature type="domain" description="Ribosomal protein eL8/eL30/eS12/Gadd45" evidence="2">
    <location>
        <begin position="46"/>
        <end position="123"/>
    </location>
</feature>
<reference evidence="3" key="1">
    <citation type="thesis" date="2021" institute="BYU ScholarsArchive" country="Provo, UT, USA">
        <title>Applications of and Algorithms for Genome Assembly and Genomic Analyses with an Emphasis on Marine Teleosts.</title>
        <authorList>
            <person name="Pickett B.D."/>
        </authorList>
    </citation>
    <scope>NUCLEOTIDE SEQUENCE</scope>
    <source>
        <strain evidence="3">HI-2016</strain>
    </source>
</reference>
<comment type="caution">
    <text evidence="3">The sequence shown here is derived from an EMBL/GenBank/DDBJ whole genome shotgun (WGS) entry which is preliminary data.</text>
</comment>
<dbReference type="OrthoDB" id="20109at2759"/>
<dbReference type="GO" id="GO:0001682">
    <property type="term" value="P:tRNA 5'-leader removal"/>
    <property type="evidence" value="ECO:0007669"/>
    <property type="project" value="InterPro"/>
</dbReference>
<name>A0A8T2P2E2_9TELE</name>
<dbReference type="InterPro" id="IPR042848">
    <property type="entry name" value="Rpp38"/>
</dbReference>
<feature type="compositionally biased region" description="Basic and acidic residues" evidence="1">
    <location>
        <begin position="1"/>
        <end position="16"/>
    </location>
</feature>
<feature type="compositionally biased region" description="Basic and acidic residues" evidence="1">
    <location>
        <begin position="179"/>
        <end position="191"/>
    </location>
</feature>
<keyword evidence="4" id="KW-1185">Reference proteome</keyword>
<organism evidence="3 4">
    <name type="scientific">Albula glossodonta</name>
    <name type="common">roundjaw bonefish</name>
    <dbReference type="NCBI Taxonomy" id="121402"/>
    <lineage>
        <taxon>Eukaryota</taxon>
        <taxon>Metazoa</taxon>
        <taxon>Chordata</taxon>
        <taxon>Craniata</taxon>
        <taxon>Vertebrata</taxon>
        <taxon>Euteleostomi</taxon>
        <taxon>Actinopterygii</taxon>
        <taxon>Neopterygii</taxon>
        <taxon>Teleostei</taxon>
        <taxon>Albuliformes</taxon>
        <taxon>Albulidae</taxon>
        <taxon>Albula</taxon>
    </lineage>
</organism>
<feature type="compositionally biased region" description="Polar residues" evidence="1">
    <location>
        <begin position="24"/>
        <end position="42"/>
    </location>
</feature>
<dbReference type="PANTHER" id="PTHR46948:SF1">
    <property type="entry name" value="RIBONUCLEASE P PROTEIN SUBUNIT P38"/>
    <property type="match status" value="1"/>
</dbReference>
<dbReference type="GO" id="GO:0033204">
    <property type="term" value="F:ribonuclease P RNA binding"/>
    <property type="evidence" value="ECO:0007669"/>
    <property type="project" value="TreeGrafter"/>
</dbReference>
<accession>A0A8T2P2E2</accession>
<feature type="region of interest" description="Disordered" evidence="1">
    <location>
        <begin position="153"/>
        <end position="221"/>
    </location>
</feature>
<dbReference type="Proteomes" id="UP000824540">
    <property type="component" value="Unassembled WGS sequence"/>
</dbReference>
<dbReference type="PANTHER" id="PTHR46948">
    <property type="entry name" value="RIBONUCLEASE P PROTEIN SUBUNIT P38"/>
    <property type="match status" value="1"/>
</dbReference>
<dbReference type="GO" id="GO:0005655">
    <property type="term" value="C:nucleolar ribonuclease P complex"/>
    <property type="evidence" value="ECO:0007669"/>
    <property type="project" value="InterPro"/>
</dbReference>
<gene>
    <name evidence="3" type="ORF">JZ751_015699</name>
</gene>
<evidence type="ECO:0000256" key="1">
    <source>
        <dbReference type="SAM" id="MobiDB-lite"/>
    </source>
</evidence>
<dbReference type="Pfam" id="PF01248">
    <property type="entry name" value="Ribosomal_L7Ae"/>
    <property type="match status" value="1"/>
</dbReference>
<evidence type="ECO:0000313" key="4">
    <source>
        <dbReference type="Proteomes" id="UP000824540"/>
    </source>
</evidence>
<feature type="region of interest" description="Disordered" evidence="1">
    <location>
        <begin position="1"/>
        <end position="42"/>
    </location>
</feature>
<protein>
    <recommendedName>
        <fullName evidence="2">Ribosomal protein eL8/eL30/eS12/Gadd45 domain-containing protein</fullName>
    </recommendedName>
</protein>
<dbReference type="SUPFAM" id="SSF55315">
    <property type="entry name" value="L30e-like"/>
    <property type="match status" value="1"/>
</dbReference>
<dbReference type="GO" id="GO:0001650">
    <property type="term" value="C:fibrillar center"/>
    <property type="evidence" value="ECO:0007669"/>
    <property type="project" value="TreeGrafter"/>
</dbReference>
<evidence type="ECO:0000313" key="3">
    <source>
        <dbReference type="EMBL" id="KAG9342827.1"/>
    </source>
</evidence>
<feature type="compositionally biased region" description="Basic residues" evidence="1">
    <location>
        <begin position="210"/>
        <end position="221"/>
    </location>
</feature>
<dbReference type="InterPro" id="IPR004038">
    <property type="entry name" value="Ribosomal_eL8/eL30/eS12/Gad45"/>
</dbReference>
<dbReference type="AlphaFoldDB" id="A0A8T2P2E2"/>
<dbReference type="GO" id="GO:0000172">
    <property type="term" value="C:ribonuclease MRP complex"/>
    <property type="evidence" value="ECO:0007669"/>
    <property type="project" value="InterPro"/>
</dbReference>
<evidence type="ECO:0000259" key="2">
    <source>
        <dbReference type="Pfam" id="PF01248"/>
    </source>
</evidence>
<dbReference type="Gene3D" id="3.30.1330.30">
    <property type="match status" value="1"/>
</dbReference>
<dbReference type="EMBL" id="JAFBMS010000026">
    <property type="protein sequence ID" value="KAG9342827.1"/>
    <property type="molecule type" value="Genomic_DNA"/>
</dbReference>
<dbReference type="GO" id="GO:0004526">
    <property type="term" value="F:ribonuclease P activity"/>
    <property type="evidence" value="ECO:0007669"/>
    <property type="project" value="TreeGrafter"/>
</dbReference>
<sequence>MSEAGIQKKEVKDGPKRGLKGKLSSGQTQEGSPRQKLQQGWTNPDARKQLVIGINEVTRALERDELCLVLVCKSVKPRHMTNHLITLSKTRQVPACQVPRLSENMAGVLGLKCVLALGFKRNTEIFSQTVSAIVPRVPQFQVPWILAQVKEQEHTRDHAMETGQTDEAENESKAQGQKRKLEETGILEHEATSTLPLQPLKVKKIIPNPKPKHKRNRLWNK</sequence>